<feature type="compositionally biased region" description="Polar residues" evidence="1">
    <location>
        <begin position="128"/>
        <end position="145"/>
    </location>
</feature>
<name>A0A0G4HTG6_9ALVE</name>
<evidence type="ECO:0000256" key="1">
    <source>
        <dbReference type="SAM" id="MobiDB-lite"/>
    </source>
</evidence>
<sequence length="181" mass="19579">MPIEFVFAFVCRSAGSLKHTWEALQAAQQLKEWEHNGHKGHFRFELSEDISRKLVNVKPAQIGECMGEATGTEGSEEPEGHRATKKVCMEAGASQGDADALMETEVPAGESPVQRVRITGPCFFTSRASPGSSTRVTHVPTSSSRFGEASSLLATQRRQETLSTVNALGGRNGALKPPQLR</sequence>
<protein>
    <submittedName>
        <fullName evidence="2">Uncharacterized protein</fullName>
    </submittedName>
</protein>
<dbReference type="VEuPathDB" id="CryptoDB:Cvel_8478"/>
<gene>
    <name evidence="2" type="ORF">Cvel_8478</name>
</gene>
<proteinExistence type="predicted"/>
<organism evidence="2">
    <name type="scientific">Chromera velia CCMP2878</name>
    <dbReference type="NCBI Taxonomy" id="1169474"/>
    <lineage>
        <taxon>Eukaryota</taxon>
        <taxon>Sar</taxon>
        <taxon>Alveolata</taxon>
        <taxon>Colpodellida</taxon>
        <taxon>Chromeraceae</taxon>
        <taxon>Chromera</taxon>
    </lineage>
</organism>
<dbReference type="EMBL" id="CDMZ01003819">
    <property type="protein sequence ID" value="CEM47699.1"/>
    <property type="molecule type" value="Genomic_DNA"/>
</dbReference>
<dbReference type="AlphaFoldDB" id="A0A0G4HTG6"/>
<feature type="region of interest" description="Disordered" evidence="1">
    <location>
        <begin position="128"/>
        <end position="150"/>
    </location>
</feature>
<accession>A0A0G4HTG6</accession>
<evidence type="ECO:0000313" key="2">
    <source>
        <dbReference type="EMBL" id="CEM47699.1"/>
    </source>
</evidence>
<reference evidence="2" key="1">
    <citation type="submission" date="2014-11" db="EMBL/GenBank/DDBJ databases">
        <authorList>
            <person name="Otto D Thomas"/>
            <person name="Naeem Raeece"/>
        </authorList>
    </citation>
    <scope>NUCLEOTIDE SEQUENCE</scope>
</reference>